<proteinExistence type="predicted"/>
<reference evidence="3 6" key="2">
    <citation type="submission" date="2020-12" db="EMBL/GenBank/DDBJ databases">
        <title>FDA dAtabase for Regulatory Grade micrObial Sequences (FDA-ARGOS): Supporting development and validation of Infectious Disease Dx tests.</title>
        <authorList>
            <person name="Nelson B."/>
            <person name="Plummer A."/>
            <person name="Tallon L."/>
            <person name="Sadzewicz L."/>
            <person name="Zhao X."/>
            <person name="Boylan J."/>
            <person name="Ott S."/>
            <person name="Bowen H."/>
            <person name="Vavikolanu K."/>
            <person name="Mehta A."/>
            <person name="Aluvathingal J."/>
            <person name="Nadendla S."/>
            <person name="Myers T."/>
            <person name="Yan Y."/>
            <person name="Sichtig H."/>
        </authorList>
    </citation>
    <scope>NUCLEOTIDE SEQUENCE [LARGE SCALE GENOMIC DNA]</scope>
    <source>
        <strain evidence="3 6">FDAARGOS_923</strain>
    </source>
</reference>
<accession>A0A415JDI7</accession>
<dbReference type="EMBL" id="NILC01000028">
    <property type="protein sequence ID" value="TWL23708.1"/>
    <property type="molecule type" value="Genomic_DNA"/>
</dbReference>
<keyword evidence="2" id="KW-0472">Membrane</keyword>
<dbReference type="NCBIfam" id="TIGR02867">
    <property type="entry name" value="spore_II_P"/>
    <property type="match status" value="1"/>
</dbReference>
<protein>
    <submittedName>
        <fullName evidence="3">Stage II sporulation protein P</fullName>
    </submittedName>
</protein>
<dbReference type="Pfam" id="PF07454">
    <property type="entry name" value="SpoIIP"/>
    <property type="match status" value="1"/>
</dbReference>
<sequence>MKRKGKKRYVFLYIQAGILSFVGLFIIIGLMTTFLSIRISADFMNTALRETDSQKVFHYFLASENKYFAANQNPLKDISITKLAFQLMTNVKPDDYRTFLGKEIPGFSEFDTKIEVAGQGTDFTTLPEESSPPMEVLLKEKEVSQEMLTEDSKENKDSNPKPSQTTNGRKVVYLYHTHSWESFLPLLKNANTPDDAVSSDERVNVIGVGKKLKQNLESKGIGVEQSTVNATEKLHNRGWNANQSYRYSRSLVKEATATNKDLTYAIDIHRDALRKEKTTINIKGKSYARLVFVIGKANPNYEENLEFAKNLHKELEKKYPGISRGVLAKGRDAGNGLYNQDLSKHSILLEAGGVDNNMQELDNSMEAFAGVFSDYFWKQNDAEKY</sequence>
<evidence type="ECO:0000313" key="5">
    <source>
        <dbReference type="Proteomes" id="UP000435910"/>
    </source>
</evidence>
<keyword evidence="2" id="KW-1133">Transmembrane helix</keyword>
<evidence type="ECO:0000256" key="2">
    <source>
        <dbReference type="SAM" id="Phobius"/>
    </source>
</evidence>
<organism evidence="4 5">
    <name type="scientific">Bacillus licheniformis</name>
    <dbReference type="NCBI Taxonomy" id="1402"/>
    <lineage>
        <taxon>Bacteria</taxon>
        <taxon>Bacillati</taxon>
        <taxon>Bacillota</taxon>
        <taxon>Bacilli</taxon>
        <taxon>Bacillales</taxon>
        <taxon>Bacillaceae</taxon>
        <taxon>Bacillus</taxon>
    </lineage>
</organism>
<evidence type="ECO:0000313" key="3">
    <source>
        <dbReference type="EMBL" id="QPR74893.1"/>
    </source>
</evidence>
<dbReference type="InterPro" id="IPR010897">
    <property type="entry name" value="Spore_II_P"/>
</dbReference>
<evidence type="ECO:0000313" key="4">
    <source>
        <dbReference type="EMBL" id="TWL23708.1"/>
    </source>
</evidence>
<feature type="transmembrane region" description="Helical" evidence="2">
    <location>
        <begin position="12"/>
        <end position="35"/>
    </location>
</feature>
<dbReference type="Proteomes" id="UP000435910">
    <property type="component" value="Unassembled WGS sequence"/>
</dbReference>
<reference evidence="4 5" key="1">
    <citation type="submission" date="2019-06" db="EMBL/GenBank/DDBJ databases">
        <title>Genome sequence analysis of &gt;100 Bacillus licheniformis strains suggests intrinsic resistance to this species.</title>
        <authorList>
            <person name="Wels M."/>
            <person name="Siezen R.J."/>
            <person name="Johansen E."/>
            <person name="Stuer-Lauridsen B."/>
            <person name="Bjerre K."/>
            <person name="Nielsen B.K.K."/>
        </authorList>
    </citation>
    <scope>NUCLEOTIDE SEQUENCE [LARGE SCALE GENOMIC DNA]</scope>
    <source>
        <strain evidence="4 5">BAC-16736</strain>
    </source>
</reference>
<dbReference type="AlphaFoldDB" id="A0A415JDI7"/>
<feature type="compositionally biased region" description="Basic and acidic residues" evidence="1">
    <location>
        <begin position="143"/>
        <end position="159"/>
    </location>
</feature>
<evidence type="ECO:0000256" key="1">
    <source>
        <dbReference type="SAM" id="MobiDB-lite"/>
    </source>
</evidence>
<dbReference type="EMBL" id="CP065647">
    <property type="protein sequence ID" value="QPR74893.1"/>
    <property type="molecule type" value="Genomic_DNA"/>
</dbReference>
<evidence type="ECO:0000313" key="6">
    <source>
        <dbReference type="Proteomes" id="UP000595038"/>
    </source>
</evidence>
<dbReference type="SUPFAM" id="SSF53187">
    <property type="entry name" value="Zn-dependent exopeptidases"/>
    <property type="match status" value="1"/>
</dbReference>
<gene>
    <name evidence="4" type="ORF">CHCC16736_1416</name>
    <name evidence="3" type="ORF">I6G80_11890</name>
</gene>
<keyword evidence="2" id="KW-0812">Transmembrane</keyword>
<name>A0A415JDI7_BACLI</name>
<dbReference type="Proteomes" id="UP000595038">
    <property type="component" value="Chromosome"/>
</dbReference>
<dbReference type="RefSeq" id="WP_003186689.1">
    <property type="nucleotide sequence ID" value="NZ_BOQW01000002.1"/>
</dbReference>
<feature type="region of interest" description="Disordered" evidence="1">
    <location>
        <begin position="143"/>
        <end position="168"/>
    </location>
</feature>